<name>A0A194VY68_CYTMA</name>
<accession>A0A194VY68</accession>
<dbReference type="OrthoDB" id="2157530at2759"/>
<dbReference type="InterPro" id="IPR052895">
    <property type="entry name" value="HetReg/Transcr_Mod"/>
</dbReference>
<dbReference type="AlphaFoldDB" id="A0A194VY68"/>
<evidence type="ECO:0000259" key="1">
    <source>
        <dbReference type="Pfam" id="PF06985"/>
    </source>
</evidence>
<gene>
    <name evidence="2" type="ORF">VM1G_05551</name>
</gene>
<dbReference type="PANTHER" id="PTHR24148:SF64">
    <property type="entry name" value="HETEROKARYON INCOMPATIBILITY DOMAIN-CONTAINING PROTEIN"/>
    <property type="match status" value="1"/>
</dbReference>
<dbReference type="InterPro" id="IPR010730">
    <property type="entry name" value="HET"/>
</dbReference>
<proteinExistence type="predicted"/>
<keyword evidence="3" id="KW-1185">Reference proteome</keyword>
<protein>
    <recommendedName>
        <fullName evidence="1">Heterokaryon incompatibility domain-containing protein</fullName>
    </recommendedName>
</protein>
<dbReference type="EMBL" id="CM003102">
    <property type="protein sequence ID" value="KUI69164.1"/>
    <property type="molecule type" value="Genomic_DNA"/>
</dbReference>
<dbReference type="PANTHER" id="PTHR24148">
    <property type="entry name" value="ANKYRIN REPEAT DOMAIN-CONTAINING PROTEIN 39 HOMOLOG-RELATED"/>
    <property type="match status" value="1"/>
</dbReference>
<feature type="domain" description="Heterokaryon incompatibility" evidence="1">
    <location>
        <begin position="115"/>
        <end position="270"/>
    </location>
</feature>
<organism evidence="2 3">
    <name type="scientific">Cytospora mali</name>
    <name type="common">Apple Valsa canker fungus</name>
    <name type="synonym">Valsa mali</name>
    <dbReference type="NCBI Taxonomy" id="578113"/>
    <lineage>
        <taxon>Eukaryota</taxon>
        <taxon>Fungi</taxon>
        <taxon>Dikarya</taxon>
        <taxon>Ascomycota</taxon>
        <taxon>Pezizomycotina</taxon>
        <taxon>Sordariomycetes</taxon>
        <taxon>Sordariomycetidae</taxon>
        <taxon>Diaporthales</taxon>
        <taxon>Cytosporaceae</taxon>
        <taxon>Cytospora</taxon>
    </lineage>
</organism>
<sequence>MAAKSLRRRLDHIMAKQRIKNIRASILRKFRNLRLWYWRVRYAPRKYIFPNQGSFPDIISLQDEGILTASDQRRLWMRQVPQYWPRRLLHVQGDSLVSVERTGTSTYGSFEAPPYNVLTYTWGRFEAKPGEAGDAVDIQNVPWAVPRIKPEHFGVDDFRAVIKRVLRGCSHIWLDIACIHQEDDDEKMDEIGHQAAIFDRAEHCYVWLRHTNSELLQSVYDVFQSWDQTEDWFVDQLNSQRGVENFHSWHGNLSRLFNDPWFTSLWTLQEAFLRPDSFMVTRDNDIPLIHGKRCRLHHILSDCWNWSNRLDRLVRLKRLPIDRVEYVRGLVSLVDHYGVRVLSMGSPMGLYAVSANKTPRDPLDKIYGIMQVFGLSLGASSQPRRTWTLPELEDQLGASLNEADPVTAQAFVHLTDPPPLRSWRVSPKIWVDESRLELQDSTSLCTMSFAEDASQTVFDGPVARFADFANFWRQASADRATWKGLDVYFDLTEKNRMHLPAEYLDTTLRWPGWGKFNGDNGVGNIDEIVANLSQMYGSTLSLLLVGQGTRSYSIDPDRLTTYLGVFVAPQELQGSETVWVRFGICLWEVVTDIMDQEQPHLFQRRTLQLG</sequence>
<dbReference type="Proteomes" id="UP000078559">
    <property type="component" value="Chromosome 5"/>
</dbReference>
<dbReference type="Pfam" id="PF06985">
    <property type="entry name" value="HET"/>
    <property type="match status" value="1"/>
</dbReference>
<evidence type="ECO:0000313" key="3">
    <source>
        <dbReference type="Proteomes" id="UP000078559"/>
    </source>
</evidence>
<evidence type="ECO:0000313" key="2">
    <source>
        <dbReference type="EMBL" id="KUI69164.1"/>
    </source>
</evidence>
<reference evidence="2" key="1">
    <citation type="submission" date="2014-12" db="EMBL/GenBank/DDBJ databases">
        <title>Genome Sequence of Valsa Canker Pathogens Uncovers a Specific Adaption of Colonization on Woody Bark.</title>
        <authorList>
            <person name="Yin Z."/>
            <person name="Liu H."/>
            <person name="Gao X."/>
            <person name="Li Z."/>
            <person name="Song N."/>
            <person name="Ke X."/>
            <person name="Dai Q."/>
            <person name="Wu Y."/>
            <person name="Sun Y."/>
            <person name="Xu J.-R."/>
            <person name="Kang Z.K."/>
            <person name="Wang L."/>
            <person name="Huang L."/>
        </authorList>
    </citation>
    <scope>NUCLEOTIDE SEQUENCE [LARGE SCALE GENOMIC DNA]</scope>
    <source>
        <strain evidence="2">03-8</strain>
    </source>
</reference>